<sequence>MPVPARVENITTPFPNGIIYDTGEQEFGAHDLQVRVYSGTLEVEGLEVHTGMLSEFKSLDAVPKTTVNTIVDGAANSYFHIQGTKTVRSETLGDGGWNVSTVQWDSVDYTGVISFQTVPNSTYMIVNGTMGPEYSRYSINMSPLPPGAIPVNGGKYTGFQYSPYRNPGAFYFTPLDPQVQYAVSIQGTINEATESTAFTPGSGNIHSVTFYAGTKKVDPTPANTTSTESEAPLHGESPRASRNAKIIGGSVGGGVGGLLLLGLLAFCCLRHKKKPSPVVSDPTPFEIDSGGSAATRTPSENDDEEADKVADELTPAQVAKAREAGFLGASEAGVSAVPSSVLDPEATTVPDSSSLSIYKPNVNMTVSVSVASSFIDFMPDENLYGNHTHLALFGEWNWTTSNPPHNLSTGSQTAIGPIKARKDANPNRRTFGLSNATLAGVSDGLFAITNQFNFAGTRGILKGSFSNANWDNATQPPMVVTWINTTALDFSDDPQQAKPLRIQNVTTPFPDGIIYDTGELEYGRWAIQISSYSGTIEVEGLDIETGFVSEYPSLDQVPQTTIKAVDDNGNLDSFFTVQGPSTVLNEVLGDGSANGSTVQWNSVDYTGTMTFRTQPNATYMIVNGTLGPEYDVFQITVVPLPPAAWVLGNDNNRYCYGAYRNPSALYVTPLDPKLVYTVSILGGTIPNVNALAPRQGLANLHSVTFFAGSTPPNITSTAGPAATAAASHGESRASRNAKIIGGAVGGGVGLLLIIGLLAFCCIRRKRKPSPVISDPTPFEIDGSDRATRVPSEDDESADKVAEELTPAQVAKAREAGFLGAGAAEAGVSAVPSSALDPRGGAVPFSRGPASAVPSSVVIPYLGGPASVAASSSLEPSDAVDSRFYGASSSTGAGSSSAILSPTSTQVNGVAVKDGDAPAILATPVHGDKRVHQEQDGGAVDDDDENVDRIPPSYNPSWASRGATLADSGAVTRVVSNQGAATVAEVDEGLAEPPVIGRLSIDSETFGRAA</sequence>
<feature type="region of interest" description="Disordered" evidence="1">
    <location>
        <begin position="771"/>
        <end position="798"/>
    </location>
</feature>
<dbReference type="Proteomes" id="UP000827549">
    <property type="component" value="Chromosome 1"/>
</dbReference>
<keyword evidence="4" id="KW-1185">Reference proteome</keyword>
<keyword evidence="2" id="KW-0812">Transmembrane</keyword>
<protein>
    <submittedName>
        <fullName evidence="3">Uncharacterized protein</fullName>
    </submittedName>
</protein>
<gene>
    <name evidence="3" type="ORF">LOC62_01G001748</name>
</gene>
<dbReference type="PANTHER" id="PTHR16861:SF4">
    <property type="entry name" value="SH3 DOMAIN PROTEIN (AFU_ORTHOLOGUE AFUA_1G13610)"/>
    <property type="match status" value="1"/>
</dbReference>
<feature type="region of interest" description="Disordered" evidence="1">
    <location>
        <begin position="275"/>
        <end position="308"/>
    </location>
</feature>
<dbReference type="GeneID" id="87805002"/>
<dbReference type="PANTHER" id="PTHR16861">
    <property type="entry name" value="GLYCOPROTEIN 38"/>
    <property type="match status" value="1"/>
</dbReference>
<feature type="transmembrane region" description="Helical" evidence="2">
    <location>
        <begin position="739"/>
        <end position="762"/>
    </location>
</feature>
<evidence type="ECO:0000256" key="2">
    <source>
        <dbReference type="SAM" id="Phobius"/>
    </source>
</evidence>
<feature type="region of interest" description="Disordered" evidence="1">
    <location>
        <begin position="928"/>
        <end position="960"/>
    </location>
</feature>
<organism evidence="3 4">
    <name type="scientific">Vanrija pseudolonga</name>
    <dbReference type="NCBI Taxonomy" id="143232"/>
    <lineage>
        <taxon>Eukaryota</taxon>
        <taxon>Fungi</taxon>
        <taxon>Dikarya</taxon>
        <taxon>Basidiomycota</taxon>
        <taxon>Agaricomycotina</taxon>
        <taxon>Tremellomycetes</taxon>
        <taxon>Trichosporonales</taxon>
        <taxon>Trichosporonaceae</taxon>
        <taxon>Vanrija</taxon>
    </lineage>
</organism>
<evidence type="ECO:0000313" key="4">
    <source>
        <dbReference type="Proteomes" id="UP000827549"/>
    </source>
</evidence>
<dbReference type="RefSeq" id="XP_062624230.1">
    <property type="nucleotide sequence ID" value="XM_062768246.1"/>
</dbReference>
<keyword evidence="2" id="KW-1133">Transmembrane helix</keyword>
<dbReference type="EMBL" id="CP086714">
    <property type="protein sequence ID" value="WOO78198.1"/>
    <property type="molecule type" value="Genomic_DNA"/>
</dbReference>
<evidence type="ECO:0000256" key="1">
    <source>
        <dbReference type="SAM" id="MobiDB-lite"/>
    </source>
</evidence>
<accession>A0AAF0Y147</accession>
<evidence type="ECO:0000313" key="3">
    <source>
        <dbReference type="EMBL" id="WOO78198.1"/>
    </source>
</evidence>
<proteinExistence type="predicted"/>
<feature type="compositionally biased region" description="Basic and acidic residues" evidence="1">
    <location>
        <begin position="782"/>
        <end position="798"/>
    </location>
</feature>
<dbReference type="AlphaFoldDB" id="A0AAF0Y147"/>
<keyword evidence="2" id="KW-0472">Membrane</keyword>
<name>A0AAF0Y147_9TREE</name>
<reference evidence="3" key="1">
    <citation type="submission" date="2023-10" db="EMBL/GenBank/DDBJ databases">
        <authorList>
            <person name="Noh H."/>
        </authorList>
    </citation>
    <scope>NUCLEOTIDE SEQUENCE</scope>
    <source>
        <strain evidence="3">DUCC4014</strain>
    </source>
</reference>
<feature type="region of interest" description="Disordered" evidence="1">
    <location>
        <begin position="216"/>
        <end position="240"/>
    </location>
</feature>